<dbReference type="InterPro" id="IPR052673">
    <property type="entry name" value="Ni-siroh_cyclase_CfbD"/>
</dbReference>
<accession>A0ABS6FZH8</accession>
<dbReference type="PANTHER" id="PTHR42846:SF1">
    <property type="entry name" value="NI-SIROHYDROCHLORIN A,C-DIAMIDE REDUCTIVE CYCLASE COMPLEX, COMPONENT CFBD"/>
    <property type="match status" value="1"/>
</dbReference>
<organism evidence="2 3">
    <name type="scientific">Alkaliphilus flagellatus</name>
    <dbReference type="NCBI Taxonomy" id="2841507"/>
    <lineage>
        <taxon>Bacteria</taxon>
        <taxon>Bacillati</taxon>
        <taxon>Bacillota</taxon>
        <taxon>Clostridia</taxon>
        <taxon>Peptostreptococcales</taxon>
        <taxon>Natronincolaceae</taxon>
        <taxon>Alkaliphilus</taxon>
    </lineage>
</organism>
<comment type="caution">
    <text evidence="2">The sequence shown here is derived from an EMBL/GenBank/DDBJ whole genome shotgun (WGS) entry which is preliminary data.</text>
</comment>
<name>A0ABS6FZH8_9FIRM</name>
<sequence length="432" mass="48945">MDSLENLEFLEHLKPLSKIKSNEGINFLTPGVFRGNHCPMRIASVISKDIDGLSSLVVGMEECTIHSRLFSPKPEGENGEFHWLYVLDSHEVVFGCREGLLNALRKMDKEGAKAVLIIVTCVPELIGEDIEGIIYEANSELDMNITLVKLGQFKNPSYPSGSRKTMEALGKFIMVKEKNIKIVNVLGRNKDEEHIPMPEILLKLEKDIELHYLAPETPLSNFENSGDSVLNIIVSPFMVPLARKMEKDFDIPYITLYDLYDADSIGRAYLEIGNILGIELEDYFALQKERLILLENEVGKKVKGLRTILAPRIDTPMPLAAYLSQLGMEPLIIHLEEYYSEDRKNIEKILSMGYDPLVCRMVNIELEATLLKNLSYNISFGYLPNNSDKAAIPDMLDFYGQVGYERTIKLLDRILNVLYENYELGGNRNGTM</sequence>
<evidence type="ECO:0000259" key="1">
    <source>
        <dbReference type="Pfam" id="PF00148"/>
    </source>
</evidence>
<dbReference type="Pfam" id="PF00148">
    <property type="entry name" value="Oxidored_nitro"/>
    <property type="match status" value="1"/>
</dbReference>
<dbReference type="InterPro" id="IPR000510">
    <property type="entry name" value="Nase/OxRdtase_comp1"/>
</dbReference>
<evidence type="ECO:0000313" key="2">
    <source>
        <dbReference type="EMBL" id="MBU5675296.1"/>
    </source>
</evidence>
<proteinExistence type="predicted"/>
<dbReference type="Proteomes" id="UP000779508">
    <property type="component" value="Unassembled WGS sequence"/>
</dbReference>
<dbReference type="RefSeq" id="WP_216414789.1">
    <property type="nucleotide sequence ID" value="NZ_JAHLQK010000001.1"/>
</dbReference>
<reference evidence="2 3" key="1">
    <citation type="submission" date="2021-06" db="EMBL/GenBank/DDBJ databases">
        <authorList>
            <person name="Sun Q."/>
            <person name="Li D."/>
        </authorList>
    </citation>
    <scope>NUCLEOTIDE SEQUENCE [LARGE SCALE GENOMIC DNA]</scope>
    <source>
        <strain evidence="2 3">MSJ-5</strain>
    </source>
</reference>
<protein>
    <submittedName>
        <fullName evidence="2">Nitrogenase component 1</fullName>
    </submittedName>
</protein>
<gene>
    <name evidence="2" type="ORF">KQI88_02555</name>
</gene>
<feature type="domain" description="Nitrogenase/oxidoreductase component 1" evidence="1">
    <location>
        <begin position="38"/>
        <end position="418"/>
    </location>
</feature>
<evidence type="ECO:0000313" key="3">
    <source>
        <dbReference type="Proteomes" id="UP000779508"/>
    </source>
</evidence>
<keyword evidence="3" id="KW-1185">Reference proteome</keyword>
<dbReference type="EMBL" id="JAHLQK010000001">
    <property type="protein sequence ID" value="MBU5675296.1"/>
    <property type="molecule type" value="Genomic_DNA"/>
</dbReference>
<dbReference type="PANTHER" id="PTHR42846">
    <property type="entry name" value="NI-SIROHYDROCHLORIN A,C-DIAMIDE REDUCTIVE CYCLASE COMPLEX, COMPONENT CFBD"/>
    <property type="match status" value="1"/>
</dbReference>